<dbReference type="Gene3D" id="3.30.565.10">
    <property type="entry name" value="Histidine kinase-like ATPase, C-terminal domain"/>
    <property type="match status" value="1"/>
</dbReference>
<dbReference type="Pfam" id="PF00672">
    <property type="entry name" value="HAMP"/>
    <property type="match status" value="1"/>
</dbReference>
<dbReference type="EC" id="2.7.13.3" evidence="3"/>
<dbReference type="PROSITE" id="PS50109">
    <property type="entry name" value="HIS_KIN"/>
    <property type="match status" value="1"/>
</dbReference>
<sequence length="590" mass="67250">MRRLFQKFANLSIRKKLFISYFLLLVFSSTLFISVNSYITSRDTEKQARYSLEVMLQQSSSFLNYKTSSVRKVIDVIVLHDTIQTLVNKSDTEYRENIGNWMLDEYFFNQLIYNVQTNPDIQNIGLYMRSGMAAVQSTDQFMLLSSVQNRSWMKRIERGDSLYLWLPPDMADAGKENTVTFIRKIINPLENSNFSGLLRAEMPKSVLEQILDQSLFTPSSSALLINSNQELIASSTLNPINPAMIFPALETQRNKGGQQVDTLMLKGEKTLLASIAVDNTDWRFAVVVPHKDIVAISKKARNQLLLIFLAVALLTLPMAYYVSSSGTLRIRRLSKTMRKVGVDDFKAVLDPGNNDEIGELTQTFNRMLSRIEDLATDKYQLGLDVKNMELRALQAQINPHFLYNTLDMVNWLAMKYNAEDIRTLITSLSDFYKISLSNGEDIIPIRAEIEHIRAYVFIQNMRFRNRITLEIDVPEEVCNSSTLKLILQPLVENAILHGIMEKDSQLGTIRIRGCVEGNDIRIVVEDNGVGMDEETIKEIKSGTLQRNSGGYGMRNIHHRLEIMFGLPYGLTLESKIGKGTRVTLRLPHRS</sequence>
<keyword evidence="6" id="KW-0808">Transferase</keyword>
<proteinExistence type="predicted"/>
<evidence type="ECO:0000256" key="9">
    <source>
        <dbReference type="ARBA" id="ARBA00022840"/>
    </source>
</evidence>
<feature type="domain" description="Histidine kinase" evidence="13">
    <location>
        <begin position="483"/>
        <end position="590"/>
    </location>
</feature>
<evidence type="ECO:0000313" key="16">
    <source>
        <dbReference type="Proteomes" id="UP000838324"/>
    </source>
</evidence>
<evidence type="ECO:0000259" key="14">
    <source>
        <dbReference type="PROSITE" id="PS50885"/>
    </source>
</evidence>
<dbReference type="Pfam" id="PF06580">
    <property type="entry name" value="His_kinase"/>
    <property type="match status" value="1"/>
</dbReference>
<comment type="catalytic activity">
    <reaction evidence="1">
        <text>ATP + protein L-histidine = ADP + protein N-phospho-L-histidine.</text>
        <dbReference type="EC" id="2.7.13.3"/>
    </reaction>
</comment>
<evidence type="ECO:0000256" key="11">
    <source>
        <dbReference type="ARBA" id="ARBA00023136"/>
    </source>
</evidence>
<comment type="caution">
    <text evidence="15">The sequence shown here is derived from an EMBL/GenBank/DDBJ whole genome shotgun (WGS) entry which is preliminary data.</text>
</comment>
<dbReference type="Proteomes" id="UP000838324">
    <property type="component" value="Unassembled WGS sequence"/>
</dbReference>
<evidence type="ECO:0000313" key="15">
    <source>
        <dbReference type="EMBL" id="CAH1221734.1"/>
    </source>
</evidence>
<keyword evidence="11 12" id="KW-0472">Membrane</keyword>
<evidence type="ECO:0000256" key="3">
    <source>
        <dbReference type="ARBA" id="ARBA00012438"/>
    </source>
</evidence>
<feature type="domain" description="HAMP" evidence="14">
    <location>
        <begin position="324"/>
        <end position="376"/>
    </location>
</feature>
<evidence type="ECO:0000256" key="4">
    <source>
        <dbReference type="ARBA" id="ARBA00022475"/>
    </source>
</evidence>
<name>A0ABN8H347_9BACL</name>
<dbReference type="PRINTS" id="PR00344">
    <property type="entry name" value="BCTRLSENSOR"/>
</dbReference>
<dbReference type="PANTHER" id="PTHR34220:SF7">
    <property type="entry name" value="SENSOR HISTIDINE KINASE YPDA"/>
    <property type="match status" value="1"/>
</dbReference>
<dbReference type="Gene3D" id="6.10.340.10">
    <property type="match status" value="1"/>
</dbReference>
<keyword evidence="8" id="KW-0418">Kinase</keyword>
<gene>
    <name evidence="15" type="ORF">PAECIP111892_05031</name>
</gene>
<dbReference type="SMART" id="SM00304">
    <property type="entry name" value="HAMP"/>
    <property type="match status" value="1"/>
</dbReference>
<feature type="transmembrane region" description="Helical" evidence="12">
    <location>
        <begin position="304"/>
        <end position="322"/>
    </location>
</feature>
<dbReference type="Pfam" id="PF02518">
    <property type="entry name" value="HATPase_c"/>
    <property type="match status" value="1"/>
</dbReference>
<keyword evidence="10" id="KW-0902">Two-component regulatory system</keyword>
<organism evidence="15 16">
    <name type="scientific">Paenibacillus auburnensis</name>
    <dbReference type="NCBI Taxonomy" id="2905649"/>
    <lineage>
        <taxon>Bacteria</taxon>
        <taxon>Bacillati</taxon>
        <taxon>Bacillota</taxon>
        <taxon>Bacilli</taxon>
        <taxon>Bacillales</taxon>
        <taxon>Paenibacillaceae</taxon>
        <taxon>Paenibacillus</taxon>
    </lineage>
</organism>
<keyword evidence="12" id="KW-0812">Transmembrane</keyword>
<evidence type="ECO:0000259" key="13">
    <source>
        <dbReference type="PROSITE" id="PS50109"/>
    </source>
</evidence>
<keyword evidence="12" id="KW-1133">Transmembrane helix</keyword>
<keyword evidence="4" id="KW-1003">Cell membrane</keyword>
<evidence type="ECO:0000256" key="12">
    <source>
        <dbReference type="SAM" id="Phobius"/>
    </source>
</evidence>
<evidence type="ECO:0000256" key="7">
    <source>
        <dbReference type="ARBA" id="ARBA00022741"/>
    </source>
</evidence>
<reference evidence="15" key="1">
    <citation type="submission" date="2022-01" db="EMBL/GenBank/DDBJ databases">
        <authorList>
            <person name="Criscuolo A."/>
        </authorList>
    </citation>
    <scope>NUCLEOTIDE SEQUENCE</scope>
    <source>
        <strain evidence="15">CIP111892</strain>
    </source>
</reference>
<evidence type="ECO:0000256" key="1">
    <source>
        <dbReference type="ARBA" id="ARBA00000085"/>
    </source>
</evidence>
<dbReference type="PANTHER" id="PTHR34220">
    <property type="entry name" value="SENSOR HISTIDINE KINASE YPDA"/>
    <property type="match status" value="1"/>
</dbReference>
<keyword evidence="9" id="KW-0067">ATP-binding</keyword>
<dbReference type="SUPFAM" id="SSF55874">
    <property type="entry name" value="ATPase domain of HSP90 chaperone/DNA topoisomerase II/histidine kinase"/>
    <property type="match status" value="1"/>
</dbReference>
<evidence type="ECO:0000256" key="2">
    <source>
        <dbReference type="ARBA" id="ARBA00004651"/>
    </source>
</evidence>
<comment type="subcellular location">
    <subcellularLocation>
        <location evidence="2">Cell membrane</location>
        <topology evidence="2">Multi-pass membrane protein</topology>
    </subcellularLocation>
</comment>
<dbReference type="InterPro" id="IPR003660">
    <property type="entry name" value="HAMP_dom"/>
</dbReference>
<dbReference type="InterPro" id="IPR050640">
    <property type="entry name" value="Bact_2-comp_sensor_kinase"/>
</dbReference>
<accession>A0ABN8H347</accession>
<dbReference type="Gene3D" id="3.30.450.20">
    <property type="entry name" value="PAS domain"/>
    <property type="match status" value="1"/>
</dbReference>
<evidence type="ECO:0000256" key="10">
    <source>
        <dbReference type="ARBA" id="ARBA00023012"/>
    </source>
</evidence>
<dbReference type="SUPFAM" id="SSF158472">
    <property type="entry name" value="HAMP domain-like"/>
    <property type="match status" value="1"/>
</dbReference>
<evidence type="ECO:0000256" key="5">
    <source>
        <dbReference type="ARBA" id="ARBA00022553"/>
    </source>
</evidence>
<dbReference type="SMART" id="SM00387">
    <property type="entry name" value="HATPase_c"/>
    <property type="match status" value="1"/>
</dbReference>
<dbReference type="InterPro" id="IPR003594">
    <property type="entry name" value="HATPase_dom"/>
</dbReference>
<keyword evidence="16" id="KW-1185">Reference proteome</keyword>
<dbReference type="InterPro" id="IPR036890">
    <property type="entry name" value="HATPase_C_sf"/>
</dbReference>
<keyword evidence="7" id="KW-0547">Nucleotide-binding</keyword>
<dbReference type="InterPro" id="IPR005467">
    <property type="entry name" value="His_kinase_dom"/>
</dbReference>
<evidence type="ECO:0000256" key="8">
    <source>
        <dbReference type="ARBA" id="ARBA00022777"/>
    </source>
</evidence>
<keyword evidence="5" id="KW-0597">Phosphoprotein</keyword>
<dbReference type="RefSeq" id="WP_236336893.1">
    <property type="nucleotide sequence ID" value="NZ_CAKMMG010000011.1"/>
</dbReference>
<dbReference type="EMBL" id="CAKMMG010000011">
    <property type="protein sequence ID" value="CAH1221734.1"/>
    <property type="molecule type" value="Genomic_DNA"/>
</dbReference>
<dbReference type="PROSITE" id="PS50885">
    <property type="entry name" value="HAMP"/>
    <property type="match status" value="1"/>
</dbReference>
<dbReference type="CDD" id="cd06225">
    <property type="entry name" value="HAMP"/>
    <property type="match status" value="1"/>
</dbReference>
<dbReference type="InterPro" id="IPR004358">
    <property type="entry name" value="Sig_transdc_His_kin-like_C"/>
</dbReference>
<protein>
    <recommendedName>
        <fullName evidence="3">histidine kinase</fullName>
        <ecNumber evidence="3">2.7.13.3</ecNumber>
    </recommendedName>
</protein>
<dbReference type="InterPro" id="IPR010559">
    <property type="entry name" value="Sig_transdc_His_kin_internal"/>
</dbReference>
<evidence type="ECO:0000256" key="6">
    <source>
        <dbReference type="ARBA" id="ARBA00022679"/>
    </source>
</evidence>